<name>A0ABS3PW99_9FLAO</name>
<comment type="caution">
    <text evidence="7">The sequence shown here is derived from an EMBL/GenBank/DDBJ whole genome shotgun (WGS) entry which is preliminary data.</text>
</comment>
<reference evidence="7 8" key="1">
    <citation type="submission" date="2021-03" db="EMBL/GenBank/DDBJ databases">
        <title>Isolation and description of Capnocytophaga bilenii sp. nov., a novel Capnocytophaga species, isolated from a gingivitis subject.</title>
        <authorList>
            <person name="Antezack A."/>
            <person name="Monnet-Corti V."/>
            <person name="La Scola B."/>
        </authorList>
    </citation>
    <scope>NUCLEOTIDE SEQUENCE [LARGE SCALE GENOMIC DNA]</scope>
    <source>
        <strain evidence="7 8">Marseille-Q4570</strain>
    </source>
</reference>
<evidence type="ECO:0000256" key="2">
    <source>
        <dbReference type="ARBA" id="ARBA00022692"/>
    </source>
</evidence>
<dbReference type="PANTHER" id="PTHR21016">
    <property type="entry name" value="BETA-AMYLOID BINDING PROTEIN-RELATED"/>
    <property type="match status" value="1"/>
</dbReference>
<evidence type="ECO:0000313" key="7">
    <source>
        <dbReference type="EMBL" id="MBO1883582.1"/>
    </source>
</evidence>
<dbReference type="PANTHER" id="PTHR21016:SF25">
    <property type="entry name" value="TM2 DOMAIN-CONTAINING PROTEIN DDB_G0277895-RELATED"/>
    <property type="match status" value="1"/>
</dbReference>
<dbReference type="EMBL" id="JAGDYP010000002">
    <property type="protein sequence ID" value="MBO1883582.1"/>
    <property type="molecule type" value="Genomic_DNA"/>
</dbReference>
<comment type="subcellular location">
    <subcellularLocation>
        <location evidence="1">Membrane</location>
        <topology evidence="1">Multi-pass membrane protein</topology>
    </subcellularLocation>
</comment>
<feature type="transmembrane region" description="Helical" evidence="5">
    <location>
        <begin position="74"/>
        <end position="95"/>
    </location>
</feature>
<evidence type="ECO:0000256" key="1">
    <source>
        <dbReference type="ARBA" id="ARBA00004141"/>
    </source>
</evidence>
<keyword evidence="3 5" id="KW-1133">Transmembrane helix</keyword>
<evidence type="ECO:0000256" key="3">
    <source>
        <dbReference type="ARBA" id="ARBA00022989"/>
    </source>
</evidence>
<organism evidence="7 8">
    <name type="scientific">Capnocytophaga bilenii</name>
    <dbReference type="NCBI Taxonomy" id="2819369"/>
    <lineage>
        <taxon>Bacteria</taxon>
        <taxon>Pseudomonadati</taxon>
        <taxon>Bacteroidota</taxon>
        <taxon>Flavobacteriia</taxon>
        <taxon>Flavobacteriales</taxon>
        <taxon>Flavobacteriaceae</taxon>
        <taxon>Capnocytophaga</taxon>
    </lineage>
</organism>
<proteinExistence type="predicted"/>
<evidence type="ECO:0000259" key="6">
    <source>
        <dbReference type="Pfam" id="PF05154"/>
    </source>
</evidence>
<dbReference type="Proteomes" id="UP000681610">
    <property type="component" value="Unassembled WGS sequence"/>
</dbReference>
<gene>
    <name evidence="7" type="ORF">J4N46_03860</name>
</gene>
<accession>A0ABS3PW99</accession>
<dbReference type="InterPro" id="IPR050932">
    <property type="entry name" value="TM2D1-3-like"/>
</dbReference>
<dbReference type="RefSeq" id="WP_009415986.1">
    <property type="nucleotide sequence ID" value="NZ_CAUQMC010000004.1"/>
</dbReference>
<dbReference type="InterPro" id="IPR007829">
    <property type="entry name" value="TM2"/>
</dbReference>
<evidence type="ECO:0000256" key="5">
    <source>
        <dbReference type="SAM" id="Phobius"/>
    </source>
</evidence>
<keyword evidence="8" id="KW-1185">Reference proteome</keyword>
<keyword evidence="2 5" id="KW-0812">Transmembrane</keyword>
<dbReference type="Pfam" id="PF05154">
    <property type="entry name" value="TM2"/>
    <property type="match status" value="1"/>
</dbReference>
<evidence type="ECO:0000256" key="4">
    <source>
        <dbReference type="ARBA" id="ARBA00023136"/>
    </source>
</evidence>
<protein>
    <submittedName>
        <fullName evidence="7">TM2 domain-containing protein</fullName>
    </submittedName>
</protein>
<sequence>MDAQKVDMFIVANARYFKPTMITSIREKLLSLDDSKWGAIQSVGYKDPTTALIVSILLGYLGIDRFYIGNTTLGLLKLLTCGGASVWTIVDWFLIMDSTRDRNAELLAAAIN</sequence>
<evidence type="ECO:0000313" key="8">
    <source>
        <dbReference type="Proteomes" id="UP000681610"/>
    </source>
</evidence>
<keyword evidence="4 5" id="KW-0472">Membrane</keyword>
<feature type="domain" description="TM2" evidence="6">
    <location>
        <begin position="46"/>
        <end position="93"/>
    </location>
</feature>